<dbReference type="InterPro" id="IPR024370">
    <property type="entry name" value="PBP_domain"/>
</dbReference>
<evidence type="ECO:0000259" key="2">
    <source>
        <dbReference type="Pfam" id="PF12849"/>
    </source>
</evidence>
<dbReference type="Pfam" id="PF12849">
    <property type="entry name" value="PBP_like_2"/>
    <property type="match status" value="1"/>
</dbReference>
<dbReference type="AlphaFoldDB" id="A0A6J6IZR5"/>
<evidence type="ECO:0000313" key="3">
    <source>
        <dbReference type="EMBL" id="CAB4629459.1"/>
    </source>
</evidence>
<proteinExistence type="inferred from homology"/>
<evidence type="ECO:0000256" key="1">
    <source>
        <dbReference type="ARBA" id="ARBA00008725"/>
    </source>
</evidence>
<dbReference type="PROSITE" id="PS51257">
    <property type="entry name" value="PROKAR_LIPOPROTEIN"/>
    <property type="match status" value="1"/>
</dbReference>
<dbReference type="EMBL" id="CAEZVM010000011">
    <property type="protein sequence ID" value="CAB4629459.1"/>
    <property type="molecule type" value="Genomic_DNA"/>
</dbReference>
<name>A0A6J6IZR5_9ZZZZ</name>
<dbReference type="PANTHER" id="PTHR42996:SF1">
    <property type="entry name" value="PHOSPHATE-BINDING PROTEIN PSTS"/>
    <property type="match status" value="1"/>
</dbReference>
<feature type="domain" description="PBP" evidence="2">
    <location>
        <begin position="90"/>
        <end position="290"/>
    </location>
</feature>
<reference evidence="3" key="1">
    <citation type="submission" date="2020-05" db="EMBL/GenBank/DDBJ databases">
        <authorList>
            <person name="Chiriac C."/>
            <person name="Salcher M."/>
            <person name="Ghai R."/>
            <person name="Kavagutti S V."/>
        </authorList>
    </citation>
    <scope>NUCLEOTIDE SEQUENCE</scope>
</reference>
<protein>
    <submittedName>
        <fullName evidence="3">Unannotated protein</fullName>
    </submittedName>
</protein>
<dbReference type="Gene3D" id="3.40.190.10">
    <property type="entry name" value="Periplasmic binding protein-like II"/>
    <property type="match status" value="2"/>
</dbReference>
<organism evidence="3">
    <name type="scientific">freshwater metagenome</name>
    <dbReference type="NCBI Taxonomy" id="449393"/>
    <lineage>
        <taxon>unclassified sequences</taxon>
        <taxon>metagenomes</taxon>
        <taxon>ecological metagenomes</taxon>
    </lineage>
</organism>
<accession>A0A6J6IZR5</accession>
<sequence length="356" mass="37482">MRKATTIKTAALAVFVSLSLTACDPPMPQELLVAQAELEILCEEGDTTVSLPEAISDLGFSWADAVAVGCESMSLTPVEEFATDAGILLSEQSLIASRCTPFATVPIAIDAAVLVTNIPGYFEIYLSPDQIIDIFNGTITNWADPALVVNNEEYPMPDLPIVLPTEATASSKQALSDWISRLAGEPLDLSAIADSAEFSESVFAMPFEVGAISIASVSAATFAGSSIVAIVPTSGDPDSMIRADYEAILSAKTQLVSNLEGELLTVSLDPSIEPTAEEGLTEVVAPYQAIYAVKMALCGEDTTLKRTAARFMLRQDSQGVIAASAMMPLTEEIRIAAIQIVMVGLPTPTPVATDEG</sequence>
<dbReference type="InterPro" id="IPR050962">
    <property type="entry name" value="Phosphate-bind_PstS"/>
</dbReference>
<gene>
    <name evidence="3" type="ORF">UFOPK2032_00484</name>
</gene>
<comment type="similarity">
    <text evidence="1">Belongs to the PstS family.</text>
</comment>
<dbReference type="SUPFAM" id="SSF53850">
    <property type="entry name" value="Periplasmic binding protein-like II"/>
    <property type="match status" value="1"/>
</dbReference>
<dbReference type="PANTHER" id="PTHR42996">
    <property type="entry name" value="PHOSPHATE-BINDING PROTEIN PSTS"/>
    <property type="match status" value="1"/>
</dbReference>